<evidence type="ECO:0000259" key="3">
    <source>
        <dbReference type="Pfam" id="PF13649"/>
    </source>
</evidence>
<gene>
    <name evidence="4" type="ORF">CW362_08835</name>
</gene>
<comment type="caution">
    <text evidence="4">The sequence shown here is derived from an EMBL/GenBank/DDBJ whole genome shotgun (WGS) entry which is preliminary data.</text>
</comment>
<accession>A0A2I0SU38</accession>
<sequence length="222" mass="23466">MTEPAYLAAVRDSYDAVAADYTALVKNPSELDPASRALLAAFAELVRTSGPGPVADVGCGPGKVTAHLAGLGVSAFGVDVSPKMVELARNAYPDLRFSVGTMTALEIDDDALGGILAHYSTHHTPPELLPLVFAEFHRTLAPGGHLLLAGHVGAREHRRPSRAYGDHPVSYESYRLPADELAELLNQAGLTVTSQLVQAPDGGPKWKFASFMARKPTAEEAA</sequence>
<keyword evidence="1 4" id="KW-0489">Methyltransferase</keyword>
<evidence type="ECO:0000313" key="4">
    <source>
        <dbReference type="EMBL" id="PKT73438.1"/>
    </source>
</evidence>
<dbReference type="Pfam" id="PF13649">
    <property type="entry name" value="Methyltransf_25"/>
    <property type="match status" value="1"/>
</dbReference>
<dbReference type="SUPFAM" id="SSF53335">
    <property type="entry name" value="S-adenosyl-L-methionine-dependent methyltransferases"/>
    <property type="match status" value="1"/>
</dbReference>
<name>A0A2I0SU38_9ACTN</name>
<dbReference type="RefSeq" id="WP_103548808.1">
    <property type="nucleotide sequence ID" value="NZ_JBHJSK010000008.1"/>
</dbReference>
<dbReference type="AlphaFoldDB" id="A0A2I0SU38"/>
<dbReference type="Proteomes" id="UP000236178">
    <property type="component" value="Unassembled WGS sequence"/>
</dbReference>
<dbReference type="PANTHER" id="PTHR43861:SF1">
    <property type="entry name" value="TRANS-ACONITATE 2-METHYLTRANSFERASE"/>
    <property type="match status" value="1"/>
</dbReference>
<reference evidence="4 5" key="1">
    <citation type="submission" date="2017-12" db="EMBL/GenBank/DDBJ databases">
        <title>Streptomyces populusis sp. nov., a novel endophytic actinobacterium isolated from stems of Populus adenopoda Maxim.</title>
        <authorList>
            <person name="Wang Z."/>
        </authorList>
    </citation>
    <scope>NUCLEOTIDE SEQUENCE [LARGE SCALE GENOMIC DNA]</scope>
    <source>
        <strain evidence="4 5">A249</strain>
    </source>
</reference>
<dbReference type="PANTHER" id="PTHR43861">
    <property type="entry name" value="TRANS-ACONITATE 2-METHYLTRANSFERASE-RELATED"/>
    <property type="match status" value="1"/>
</dbReference>
<dbReference type="InterPro" id="IPR029063">
    <property type="entry name" value="SAM-dependent_MTases_sf"/>
</dbReference>
<evidence type="ECO:0000256" key="1">
    <source>
        <dbReference type="ARBA" id="ARBA00022603"/>
    </source>
</evidence>
<proteinExistence type="predicted"/>
<keyword evidence="5" id="KW-1185">Reference proteome</keyword>
<dbReference type="Gene3D" id="3.40.50.150">
    <property type="entry name" value="Vaccinia Virus protein VP39"/>
    <property type="match status" value="1"/>
</dbReference>
<dbReference type="GO" id="GO:0017000">
    <property type="term" value="P:antibiotic biosynthetic process"/>
    <property type="evidence" value="ECO:0007669"/>
    <property type="project" value="UniProtKB-ARBA"/>
</dbReference>
<dbReference type="InterPro" id="IPR041698">
    <property type="entry name" value="Methyltransf_25"/>
</dbReference>
<keyword evidence="2 4" id="KW-0808">Transferase</keyword>
<feature type="domain" description="Methyltransferase" evidence="3">
    <location>
        <begin position="54"/>
        <end position="144"/>
    </location>
</feature>
<evidence type="ECO:0000256" key="2">
    <source>
        <dbReference type="ARBA" id="ARBA00022679"/>
    </source>
</evidence>
<dbReference type="GO" id="GO:0032259">
    <property type="term" value="P:methylation"/>
    <property type="evidence" value="ECO:0007669"/>
    <property type="project" value="UniProtKB-KW"/>
</dbReference>
<organism evidence="4 5">
    <name type="scientific">Streptomyces populi</name>
    <dbReference type="NCBI Taxonomy" id="2058924"/>
    <lineage>
        <taxon>Bacteria</taxon>
        <taxon>Bacillati</taxon>
        <taxon>Actinomycetota</taxon>
        <taxon>Actinomycetes</taxon>
        <taxon>Kitasatosporales</taxon>
        <taxon>Streptomycetaceae</taxon>
        <taxon>Streptomyces</taxon>
    </lineage>
</organism>
<evidence type="ECO:0000313" key="5">
    <source>
        <dbReference type="Proteomes" id="UP000236178"/>
    </source>
</evidence>
<dbReference type="CDD" id="cd02440">
    <property type="entry name" value="AdoMet_MTases"/>
    <property type="match status" value="1"/>
</dbReference>
<dbReference type="OrthoDB" id="9805171at2"/>
<dbReference type="GO" id="GO:0008168">
    <property type="term" value="F:methyltransferase activity"/>
    <property type="evidence" value="ECO:0007669"/>
    <property type="project" value="UniProtKB-KW"/>
</dbReference>
<dbReference type="EMBL" id="PJOS01000011">
    <property type="protein sequence ID" value="PKT73438.1"/>
    <property type="molecule type" value="Genomic_DNA"/>
</dbReference>
<protein>
    <submittedName>
        <fullName evidence="4">SAM-dependent methyltransferase</fullName>
    </submittedName>
</protein>